<gene>
    <name evidence="2" type="ORF">HNQ40_000644</name>
</gene>
<feature type="transmembrane region" description="Helical" evidence="1">
    <location>
        <begin position="342"/>
        <end position="363"/>
    </location>
</feature>
<keyword evidence="1" id="KW-1133">Transmembrane helix</keyword>
<proteinExistence type="predicted"/>
<dbReference type="EMBL" id="JACHGY010000001">
    <property type="protein sequence ID" value="MBB6428838.1"/>
    <property type="molecule type" value="Genomic_DNA"/>
</dbReference>
<dbReference type="Proteomes" id="UP000541810">
    <property type="component" value="Unassembled WGS sequence"/>
</dbReference>
<feature type="transmembrane region" description="Helical" evidence="1">
    <location>
        <begin position="370"/>
        <end position="392"/>
    </location>
</feature>
<dbReference type="AlphaFoldDB" id="A0A7X0LKD5"/>
<evidence type="ECO:0000256" key="1">
    <source>
        <dbReference type="SAM" id="Phobius"/>
    </source>
</evidence>
<evidence type="ECO:0000313" key="2">
    <source>
        <dbReference type="EMBL" id="MBB6428838.1"/>
    </source>
</evidence>
<keyword evidence="1" id="KW-0812">Transmembrane</keyword>
<accession>A0A7X0LKD5</accession>
<reference evidence="2 3" key="1">
    <citation type="submission" date="2020-08" db="EMBL/GenBank/DDBJ databases">
        <title>Genomic Encyclopedia of Type Strains, Phase IV (KMG-IV): sequencing the most valuable type-strain genomes for metagenomic binning, comparative biology and taxonomic classification.</title>
        <authorList>
            <person name="Goeker M."/>
        </authorList>
    </citation>
    <scope>NUCLEOTIDE SEQUENCE [LARGE SCALE GENOMIC DNA]</scope>
    <source>
        <strain evidence="2 3">DSM 103725</strain>
    </source>
</reference>
<organism evidence="2 3">
    <name type="scientific">Algisphaera agarilytica</name>
    <dbReference type="NCBI Taxonomy" id="1385975"/>
    <lineage>
        <taxon>Bacteria</taxon>
        <taxon>Pseudomonadati</taxon>
        <taxon>Planctomycetota</taxon>
        <taxon>Phycisphaerae</taxon>
        <taxon>Phycisphaerales</taxon>
        <taxon>Phycisphaeraceae</taxon>
        <taxon>Algisphaera</taxon>
    </lineage>
</organism>
<comment type="caution">
    <text evidence="2">The sequence shown here is derived from an EMBL/GenBank/DDBJ whole genome shotgun (WGS) entry which is preliminary data.</text>
</comment>
<keyword evidence="1" id="KW-0472">Membrane</keyword>
<name>A0A7X0LKD5_9BACT</name>
<sequence>MSQRIGWSGGFGAIQGWLVAAALLSLFTASAGAGTRNYDGIAVTVESPASATSWYGYAVYRMTVTNRTASPRNVTVTLPAESWSYGDSISRLSRTVRVEPNGVATAELLQPPLTMNGSDAQVRIDGQLQRDLVPLSLANHINHYGDGQPILTSRGAGRVLAGNFDNAMTALVEARNASGSPYGGFGGSSDRPGHLARAQWPVNEWSGNWLAYTRYLVVMLTEEELRDAPPAVDSGLRDYVAAGGLLVVIGEDDRLPELMPAWQRAATSEWATQAGNAQAMRVGLGEVERSSADTLAALDADGWEQYIQRSLEKIRGRTSKISADAAEGRLPMLEKNQVPARGLLGMMLLFTLLIGPANIFLLSWMKRRMWLLWTIPAIAFVFAGAVLAYSILSEGVRPRAKTVAVTVLDQTTRQAVTLGFTGYYAPLTPGDGLRFGERTMITPQNSDSGYYGYNRGRPRTIDVTNGQHLSRGWVVARVPAHFDLRTVEDRRERLDITRAEDGGLAVVNGLGLPIKRLILVDAQGQMYEAPSIAAGGSVDAERIERKAVDRESVMEKLSEVGAIYTVNDLEKAPELYASRSTYVAILDDASFVEPGLADLTDHETRAVVVGRWEGAE</sequence>
<keyword evidence="3" id="KW-1185">Reference proteome</keyword>
<evidence type="ECO:0000313" key="3">
    <source>
        <dbReference type="Proteomes" id="UP000541810"/>
    </source>
</evidence>
<dbReference type="RefSeq" id="WP_184676338.1">
    <property type="nucleotide sequence ID" value="NZ_JACHGY010000001.1"/>
</dbReference>
<protein>
    <submittedName>
        <fullName evidence="2">Uncharacterized protein</fullName>
    </submittedName>
</protein>